<accession>A0A846HFF5</accession>
<proteinExistence type="predicted"/>
<name>A0A846HFF5_9CYAN</name>
<dbReference type="AlphaFoldDB" id="A0A846HFF5"/>
<protein>
    <submittedName>
        <fullName evidence="1">Uncharacterized protein</fullName>
    </submittedName>
</protein>
<keyword evidence="2" id="KW-1185">Reference proteome</keyword>
<sequence length="62" mass="7050">MLLNIDAAKIKEIRLWRYMILVVADGMSRFVSYAEIPPILGVAPFTFKDFHSLVQALVQAKN</sequence>
<reference evidence="1 2" key="1">
    <citation type="journal article" date="2015" name="Genome Announc.">
        <title>Draft Genome Sequence of Cyanobacterium Hassallia byssoidea Strain VB512170, Isolated from Monuments in India.</title>
        <authorList>
            <person name="Singh D."/>
            <person name="Chandrababunaidu M.M."/>
            <person name="Panda A."/>
            <person name="Sen D."/>
            <person name="Bhattacharyya S."/>
            <person name="Adhikary S.P."/>
            <person name="Tripathy S."/>
        </authorList>
    </citation>
    <scope>NUCLEOTIDE SEQUENCE [LARGE SCALE GENOMIC DNA]</scope>
    <source>
        <strain evidence="1 2">VB512170</strain>
    </source>
</reference>
<gene>
    <name evidence="1" type="ORF">PI95_023095</name>
</gene>
<evidence type="ECO:0000313" key="2">
    <source>
        <dbReference type="Proteomes" id="UP000031549"/>
    </source>
</evidence>
<evidence type="ECO:0000313" key="1">
    <source>
        <dbReference type="EMBL" id="NEU75364.1"/>
    </source>
</evidence>
<dbReference type="Proteomes" id="UP000031549">
    <property type="component" value="Unassembled WGS sequence"/>
</dbReference>
<organism evidence="1 2">
    <name type="scientific">Hassallia byssoidea VB512170</name>
    <dbReference type="NCBI Taxonomy" id="1304833"/>
    <lineage>
        <taxon>Bacteria</taxon>
        <taxon>Bacillati</taxon>
        <taxon>Cyanobacteriota</taxon>
        <taxon>Cyanophyceae</taxon>
        <taxon>Nostocales</taxon>
        <taxon>Tolypothrichaceae</taxon>
        <taxon>Hassallia</taxon>
    </lineage>
</organism>
<comment type="caution">
    <text evidence="1">The sequence shown here is derived from an EMBL/GenBank/DDBJ whole genome shotgun (WGS) entry which is preliminary data.</text>
</comment>
<dbReference type="EMBL" id="JTCM02000067">
    <property type="protein sequence ID" value="NEU75364.1"/>
    <property type="molecule type" value="Genomic_DNA"/>
</dbReference>